<dbReference type="SUPFAM" id="SSF159888">
    <property type="entry name" value="YdhG-like"/>
    <property type="match status" value="1"/>
</dbReference>
<reference evidence="2 3" key="1">
    <citation type="submission" date="2017-12" db="EMBL/GenBank/DDBJ databases">
        <title>Sequencing the genomes of 1000 Actinobacteria strains.</title>
        <authorList>
            <person name="Klenk H.-P."/>
        </authorList>
    </citation>
    <scope>NUCLEOTIDE SEQUENCE [LARGE SCALE GENOMIC DNA]</scope>
    <source>
        <strain evidence="2 3">DSM 12806</strain>
    </source>
</reference>
<dbReference type="EMBL" id="PJNE01000001">
    <property type="protein sequence ID" value="PKW25273.1"/>
    <property type="molecule type" value="Genomic_DNA"/>
</dbReference>
<accession>A0A2N3YEK8</accession>
<dbReference type="AlphaFoldDB" id="A0A2N3YEK8"/>
<evidence type="ECO:0008006" key="4">
    <source>
        <dbReference type="Google" id="ProtNLM"/>
    </source>
</evidence>
<protein>
    <recommendedName>
        <fullName evidence="4">YdhG-like domain-containing protein</fullName>
    </recommendedName>
</protein>
<dbReference type="Gene3D" id="3.90.1150.200">
    <property type="match status" value="1"/>
</dbReference>
<gene>
    <name evidence="2" type="ORF">ATL31_0059</name>
</gene>
<proteinExistence type="predicted"/>
<comment type="caution">
    <text evidence="2">The sequence shown here is derived from an EMBL/GenBank/DDBJ whole genome shotgun (WGS) entry which is preliminary data.</text>
</comment>
<evidence type="ECO:0000256" key="1">
    <source>
        <dbReference type="SAM" id="MobiDB-lite"/>
    </source>
</evidence>
<sequence length="150" mass="16214">MSPTKKRTSTRSSEVLSDAEKAAMKETVAERRARAKGAKAEDDVAAVLAAIAKMADDDRALCARLHEVITGAAPDLAPRTWYGMPAYAKDGKVLLAVKNSGKFGMRYTSLEFQDVARLDDGSMWPVSWAVQELTTAGEKQVADLVRRAVG</sequence>
<dbReference type="Proteomes" id="UP000233781">
    <property type="component" value="Unassembled WGS sequence"/>
</dbReference>
<evidence type="ECO:0000313" key="2">
    <source>
        <dbReference type="EMBL" id="PKW25273.1"/>
    </source>
</evidence>
<feature type="region of interest" description="Disordered" evidence="1">
    <location>
        <begin position="1"/>
        <end position="23"/>
    </location>
</feature>
<evidence type="ECO:0000313" key="3">
    <source>
        <dbReference type="Proteomes" id="UP000233781"/>
    </source>
</evidence>
<keyword evidence="3" id="KW-1185">Reference proteome</keyword>
<name>A0A2N3YEK8_9MICO</name>
<organism evidence="2 3">
    <name type="scientific">Phycicoccus duodecadis</name>
    <dbReference type="NCBI Taxonomy" id="173053"/>
    <lineage>
        <taxon>Bacteria</taxon>
        <taxon>Bacillati</taxon>
        <taxon>Actinomycetota</taxon>
        <taxon>Actinomycetes</taxon>
        <taxon>Micrococcales</taxon>
        <taxon>Intrasporangiaceae</taxon>
        <taxon>Phycicoccus</taxon>
    </lineage>
</organism>